<reference evidence="6 7" key="1">
    <citation type="submission" date="2020-02" db="EMBL/GenBank/DDBJ databases">
        <title>Esox lucius (northern pike) genome, fEsoLuc1, primary haplotype.</title>
        <authorList>
            <person name="Myers G."/>
            <person name="Karagic N."/>
            <person name="Meyer A."/>
            <person name="Pippel M."/>
            <person name="Reichard M."/>
            <person name="Winkler S."/>
            <person name="Tracey A."/>
            <person name="Sims Y."/>
            <person name="Howe K."/>
            <person name="Rhie A."/>
            <person name="Formenti G."/>
            <person name="Durbin R."/>
            <person name="Fedrigo O."/>
            <person name="Jarvis E.D."/>
        </authorList>
    </citation>
    <scope>NUCLEOTIDE SEQUENCE [LARGE SCALE GENOMIC DNA]</scope>
</reference>
<dbReference type="PROSITE" id="PS50089">
    <property type="entry name" value="ZF_RING_2"/>
    <property type="match status" value="1"/>
</dbReference>
<dbReference type="InterPro" id="IPR017907">
    <property type="entry name" value="Znf_RING_CS"/>
</dbReference>
<evidence type="ECO:0000256" key="2">
    <source>
        <dbReference type="ARBA" id="ARBA00022771"/>
    </source>
</evidence>
<dbReference type="PROSITE" id="PS00518">
    <property type="entry name" value="ZF_RING_1"/>
    <property type="match status" value="1"/>
</dbReference>
<evidence type="ECO:0000313" key="6">
    <source>
        <dbReference type="Ensembl" id="ENSELUP00000083503.1"/>
    </source>
</evidence>
<keyword evidence="3" id="KW-0862">Zinc</keyword>
<dbReference type="GeneTree" id="ENSGT01150000288711"/>
<dbReference type="Ensembl" id="ENSELUT00000101003.1">
    <property type="protein sequence ID" value="ENSELUP00000083503.1"/>
    <property type="gene ID" value="ENSELUG00000042379.1"/>
</dbReference>
<evidence type="ECO:0000256" key="1">
    <source>
        <dbReference type="ARBA" id="ARBA00022723"/>
    </source>
</evidence>
<keyword evidence="1" id="KW-0479">Metal-binding</keyword>
<reference evidence="6" key="2">
    <citation type="submission" date="2025-08" db="UniProtKB">
        <authorList>
            <consortium name="Ensembl"/>
        </authorList>
    </citation>
    <scope>IDENTIFICATION</scope>
</reference>
<evidence type="ECO:0000259" key="5">
    <source>
        <dbReference type="PROSITE" id="PS50089"/>
    </source>
</evidence>
<dbReference type="GO" id="GO:0008270">
    <property type="term" value="F:zinc ion binding"/>
    <property type="evidence" value="ECO:0007669"/>
    <property type="project" value="UniProtKB-KW"/>
</dbReference>
<evidence type="ECO:0000313" key="7">
    <source>
        <dbReference type="Proteomes" id="UP000265140"/>
    </source>
</evidence>
<proteinExistence type="predicted"/>
<dbReference type="Proteomes" id="UP000265140">
    <property type="component" value="Chromosome 20"/>
</dbReference>
<sequence>MTSCSLLLSDELFHCSLCLDVFKEPVSIPCGHNLCKACITRYWDSTDPHAMRHSTQDPTFLSWLLCCRTLRGAKFS</sequence>
<dbReference type="InterPro" id="IPR001841">
    <property type="entry name" value="Znf_RING"/>
</dbReference>
<dbReference type="PANTHER" id="PTHR25465">
    <property type="entry name" value="B-BOX DOMAIN CONTAINING"/>
    <property type="match status" value="1"/>
</dbReference>
<keyword evidence="7" id="KW-1185">Reference proteome</keyword>
<feature type="domain" description="RING-type" evidence="5">
    <location>
        <begin position="15"/>
        <end position="42"/>
    </location>
</feature>
<dbReference type="PANTHER" id="PTHR25465:SF14">
    <property type="entry name" value="E3 UBIQUITIN-PROTEIN LIGASE TRIM65"/>
    <property type="match status" value="1"/>
</dbReference>
<dbReference type="AlphaFoldDB" id="A0AAY5K3G4"/>
<protein>
    <recommendedName>
        <fullName evidence="5">RING-type domain-containing protein</fullName>
    </recommendedName>
</protein>
<reference evidence="6" key="3">
    <citation type="submission" date="2025-09" db="UniProtKB">
        <authorList>
            <consortium name="Ensembl"/>
        </authorList>
    </citation>
    <scope>IDENTIFICATION</scope>
</reference>
<evidence type="ECO:0000256" key="4">
    <source>
        <dbReference type="PROSITE-ProRule" id="PRU00175"/>
    </source>
</evidence>
<accession>A0AAY5K3G4</accession>
<dbReference type="Gene3D" id="3.30.40.10">
    <property type="entry name" value="Zinc/RING finger domain, C3HC4 (zinc finger)"/>
    <property type="match status" value="1"/>
</dbReference>
<keyword evidence="2 4" id="KW-0863">Zinc-finger</keyword>
<dbReference type="Pfam" id="PF15227">
    <property type="entry name" value="zf-C3HC4_4"/>
    <property type="match status" value="1"/>
</dbReference>
<dbReference type="SUPFAM" id="SSF57850">
    <property type="entry name" value="RING/U-box"/>
    <property type="match status" value="1"/>
</dbReference>
<dbReference type="InterPro" id="IPR013083">
    <property type="entry name" value="Znf_RING/FYVE/PHD"/>
</dbReference>
<evidence type="ECO:0000256" key="3">
    <source>
        <dbReference type="ARBA" id="ARBA00022833"/>
    </source>
</evidence>
<dbReference type="InterPro" id="IPR051051">
    <property type="entry name" value="E3_ubiq-ligase_TRIM/RNF"/>
</dbReference>
<organism evidence="6 7">
    <name type="scientific">Esox lucius</name>
    <name type="common">Northern pike</name>
    <dbReference type="NCBI Taxonomy" id="8010"/>
    <lineage>
        <taxon>Eukaryota</taxon>
        <taxon>Metazoa</taxon>
        <taxon>Chordata</taxon>
        <taxon>Craniata</taxon>
        <taxon>Vertebrata</taxon>
        <taxon>Euteleostomi</taxon>
        <taxon>Actinopterygii</taxon>
        <taxon>Neopterygii</taxon>
        <taxon>Teleostei</taxon>
        <taxon>Protacanthopterygii</taxon>
        <taxon>Esociformes</taxon>
        <taxon>Esocidae</taxon>
        <taxon>Esox</taxon>
    </lineage>
</organism>
<dbReference type="SMART" id="SM00184">
    <property type="entry name" value="RING"/>
    <property type="match status" value="1"/>
</dbReference>
<name>A0AAY5K3G4_ESOLU</name>